<dbReference type="InterPro" id="IPR029058">
    <property type="entry name" value="AB_hydrolase_fold"/>
</dbReference>
<evidence type="ECO:0000313" key="2">
    <source>
        <dbReference type="EMBL" id="TZF99524.1"/>
    </source>
</evidence>
<evidence type="ECO:0000256" key="1">
    <source>
        <dbReference type="ARBA" id="ARBA00022729"/>
    </source>
</evidence>
<reference evidence="2 3" key="1">
    <citation type="submission" date="2019-08" db="EMBL/GenBank/DDBJ databases">
        <title>Draft genome sequence of Chryseobacterium sp. Gsoil 183.</title>
        <authorList>
            <person name="Im W.-T."/>
        </authorList>
    </citation>
    <scope>NUCLEOTIDE SEQUENCE [LARGE SCALE GENOMIC DNA]</scope>
    <source>
        <strain evidence="2 3">Gsoil 183</strain>
        <plasmid evidence="2">unnamed1</plasmid>
    </source>
</reference>
<organism evidence="2 3">
    <name type="scientific">Chryseobacterium panacisoli</name>
    <dbReference type="NCBI Taxonomy" id="1807141"/>
    <lineage>
        <taxon>Bacteria</taxon>
        <taxon>Pseudomonadati</taxon>
        <taxon>Bacteroidota</taxon>
        <taxon>Flavobacteriia</taxon>
        <taxon>Flavobacteriales</taxon>
        <taxon>Weeksellaceae</taxon>
        <taxon>Chryseobacterium group</taxon>
        <taxon>Chryseobacterium</taxon>
    </lineage>
</organism>
<comment type="caution">
    <text evidence="2">The sequence shown here is derived from an EMBL/GenBank/DDBJ whole genome shotgun (WGS) entry which is preliminary data.</text>
</comment>
<geneLocation type="plasmid" evidence="2">
    <name>unnamed1</name>
</geneLocation>
<dbReference type="OrthoDB" id="4857813at2"/>
<dbReference type="Gene3D" id="3.40.50.1820">
    <property type="entry name" value="alpha/beta hydrolase"/>
    <property type="match status" value="1"/>
</dbReference>
<gene>
    <name evidence="2" type="ORF">FW781_06240</name>
</gene>
<dbReference type="Proteomes" id="UP000323884">
    <property type="component" value="Unassembled WGS sequence"/>
</dbReference>
<dbReference type="Pfam" id="PF03583">
    <property type="entry name" value="LIP"/>
    <property type="match status" value="1"/>
</dbReference>
<dbReference type="InterPro" id="IPR026444">
    <property type="entry name" value="Secre_tail"/>
</dbReference>
<protein>
    <submittedName>
        <fullName evidence="2">T9SS type A sorting domain-containing protein</fullName>
    </submittedName>
</protein>
<dbReference type="NCBIfam" id="TIGR04183">
    <property type="entry name" value="Por_Secre_tail"/>
    <property type="match status" value="1"/>
</dbReference>
<dbReference type="InterPro" id="IPR005152">
    <property type="entry name" value="Lipase_secreted"/>
</dbReference>
<keyword evidence="3" id="KW-1185">Reference proteome</keyword>
<keyword evidence="1" id="KW-0732">Signal</keyword>
<evidence type="ECO:0000313" key="3">
    <source>
        <dbReference type="Proteomes" id="UP000323884"/>
    </source>
</evidence>
<dbReference type="AlphaFoldDB" id="A0A5D9A160"/>
<dbReference type="RefSeq" id="WP_149386621.1">
    <property type="nucleotide sequence ID" value="NZ_VTRU01000001.1"/>
</dbReference>
<keyword evidence="2" id="KW-0614">Plasmid</keyword>
<proteinExistence type="predicted"/>
<dbReference type="Gene3D" id="1.10.260.160">
    <property type="match status" value="1"/>
</dbReference>
<name>A0A5D9A160_9FLAO</name>
<dbReference type="EMBL" id="VTRU01000001">
    <property type="protein sequence ID" value="TZF99524.1"/>
    <property type="molecule type" value="Genomic_DNA"/>
</dbReference>
<accession>A0A5D9A160</accession>
<dbReference type="PANTHER" id="PTHR34853:SF1">
    <property type="entry name" value="LIPASE 5"/>
    <property type="match status" value="1"/>
</dbReference>
<dbReference type="SUPFAM" id="SSF53474">
    <property type="entry name" value="alpha/beta-Hydrolases"/>
    <property type="match status" value="1"/>
</dbReference>
<dbReference type="GO" id="GO:0016042">
    <property type="term" value="P:lipid catabolic process"/>
    <property type="evidence" value="ECO:0007669"/>
    <property type="project" value="InterPro"/>
</dbReference>
<dbReference type="PANTHER" id="PTHR34853">
    <property type="match status" value="1"/>
</dbReference>
<sequence length="681" mass="75873">MKKTLLTACIIACYTINAQSAGEMISFEKKENLTPSFLAKHFVGELIGQPKLGEVLGGLIKLIDQSNYKLEAYKVLYWTPDYNGKLVKASGLVMFPKTNHKLSTLVYCHGTTNNAEVPSNLSDSGKVGFILPTLFAVSEYIVVAPDYIGQGDSEGYHPYMNARTEATATLDMTKAANQLLEQLGTARYDEYFLTGYSQGAHAAMATLKANNLIYKDFKFKHASLGGGPYDMSDTTLNKGVLEQPSYSISIISKIINGCHTIGYKQYDTSYKEIIAPAYQDLYQANIINNPDSASLTWGPSIWRDLFNPVYVNKIENDLNHPLRKCAQESDVYDWYNKTPIYMSNNKVDNLIPYQNTEKTKAVMRSKFSNMFTAFLTIQGTVFNMDFGLPTMANHVAGAVPYALTSSLIFASSRKGGLINNTAKNETVAATGKMADTMPIVNYAWEGSPMDPKLIIFESKNSRIKVDGGTEALKRKSSERENNETIDLKTLGTGPHFIEITTEENKTWTIPYINLTPEEIPVSSVIKTSGLNEISIDLHAIPDLKRVNLYNEEKHLINSFESRQIKNGELVIDTQKLTPQTYIFEFVQSPVSSLITQYKKTSDILTNTSQLLIADTETGIIIKADKLLEKAEIYDMNNRLIWNAEHIKSNKTVSSSIGSKGVYVVKVTYEDGTTETKKIVKK</sequence>
<dbReference type="GO" id="GO:0004806">
    <property type="term" value="F:triacylglycerol lipase activity"/>
    <property type="evidence" value="ECO:0007669"/>
    <property type="project" value="InterPro"/>
</dbReference>